<evidence type="ECO:0000259" key="3">
    <source>
        <dbReference type="PROSITE" id="PS50209"/>
    </source>
</evidence>
<dbReference type="STRING" id="400727.A0A2T7PA72"/>
<sequence>MAQHKFPRFPRGRLSQKLRDCLQQNTAFLEENLDAPHIVTKLYSTMILDDEDRDAILGPEGTSSTRQQQNRRLLSKLTMRADDGFRAFLQALKDTGHEAASRKIQEWLRRNTAALPGQKVDAQNDSLAATDFQFPETEMTTSTNQTVLYRRVIHVENRLDVLSTRLTRLDTASSQQQTQEAEDLRKRFENAKEEIENLKQLLTYKSLDLEKAQAEIHILEERILKLNDEQRELEDKLKVQEQKLNDQETKINNQESRMKDQETRLKSQESRLKEQEIKMKSQETKFKEQLHNAEIKLTEEMKKQHQQHNKIVSKLCADVRSLIENQRRISQEQQVQNKESLGGAGKDVQTKTTSKVMLQNAAAHQTYKQIRPAPAKVNRSQDNTQKKK</sequence>
<dbReference type="EMBL" id="PZQS01000005">
    <property type="protein sequence ID" value="PVD30306.1"/>
    <property type="molecule type" value="Genomic_DNA"/>
</dbReference>
<dbReference type="SUPFAM" id="SSF47986">
    <property type="entry name" value="DEATH domain"/>
    <property type="match status" value="1"/>
</dbReference>
<organism evidence="4 5">
    <name type="scientific">Pomacea canaliculata</name>
    <name type="common">Golden apple snail</name>
    <dbReference type="NCBI Taxonomy" id="400727"/>
    <lineage>
        <taxon>Eukaryota</taxon>
        <taxon>Metazoa</taxon>
        <taxon>Spiralia</taxon>
        <taxon>Lophotrochozoa</taxon>
        <taxon>Mollusca</taxon>
        <taxon>Gastropoda</taxon>
        <taxon>Caenogastropoda</taxon>
        <taxon>Architaenioglossa</taxon>
        <taxon>Ampullarioidea</taxon>
        <taxon>Ampullariidae</taxon>
        <taxon>Pomacea</taxon>
    </lineage>
</organism>
<keyword evidence="1" id="KW-0175">Coiled coil</keyword>
<feature type="compositionally biased region" description="Polar residues" evidence="2">
    <location>
        <begin position="378"/>
        <end position="388"/>
    </location>
</feature>
<dbReference type="Pfam" id="PF00619">
    <property type="entry name" value="CARD"/>
    <property type="match status" value="1"/>
</dbReference>
<dbReference type="PROSITE" id="PS50209">
    <property type="entry name" value="CARD"/>
    <property type="match status" value="1"/>
</dbReference>
<dbReference type="Gene3D" id="1.10.533.10">
    <property type="entry name" value="Death Domain, Fas"/>
    <property type="match status" value="1"/>
</dbReference>
<name>A0A2T7PA72_POMCA</name>
<dbReference type="Proteomes" id="UP000245119">
    <property type="component" value="Linkage Group LG5"/>
</dbReference>
<dbReference type="CDD" id="cd01671">
    <property type="entry name" value="CARD"/>
    <property type="match status" value="1"/>
</dbReference>
<protein>
    <recommendedName>
        <fullName evidence="3">CARD domain-containing protein</fullName>
    </recommendedName>
</protein>
<feature type="compositionally biased region" description="Polar residues" evidence="2">
    <location>
        <begin position="350"/>
        <end position="368"/>
    </location>
</feature>
<dbReference type="AlphaFoldDB" id="A0A2T7PA72"/>
<dbReference type="SUPFAM" id="SSF57997">
    <property type="entry name" value="Tropomyosin"/>
    <property type="match status" value="1"/>
</dbReference>
<evidence type="ECO:0000256" key="1">
    <source>
        <dbReference type="SAM" id="Coils"/>
    </source>
</evidence>
<accession>A0A2T7PA72</accession>
<feature type="domain" description="CARD" evidence="3">
    <location>
        <begin position="14"/>
        <end position="95"/>
    </location>
</feature>
<proteinExistence type="predicted"/>
<dbReference type="GO" id="GO:0042981">
    <property type="term" value="P:regulation of apoptotic process"/>
    <property type="evidence" value="ECO:0007669"/>
    <property type="project" value="InterPro"/>
</dbReference>
<evidence type="ECO:0000256" key="2">
    <source>
        <dbReference type="SAM" id="MobiDB-lite"/>
    </source>
</evidence>
<feature type="coiled-coil region" evidence="1">
    <location>
        <begin position="174"/>
        <end position="285"/>
    </location>
</feature>
<dbReference type="InterPro" id="IPR011029">
    <property type="entry name" value="DEATH-like_dom_sf"/>
</dbReference>
<dbReference type="OMA" id="VAFRIRN"/>
<comment type="caution">
    <text evidence="4">The sequence shown here is derived from an EMBL/GenBank/DDBJ whole genome shotgun (WGS) entry which is preliminary data.</text>
</comment>
<reference evidence="4 5" key="1">
    <citation type="submission" date="2018-04" db="EMBL/GenBank/DDBJ databases">
        <title>The genome of golden apple snail Pomacea canaliculata provides insight into stress tolerance and invasive adaptation.</title>
        <authorList>
            <person name="Liu C."/>
            <person name="Liu B."/>
            <person name="Ren Y."/>
            <person name="Zhang Y."/>
            <person name="Wang H."/>
            <person name="Li S."/>
            <person name="Jiang F."/>
            <person name="Yin L."/>
            <person name="Zhang G."/>
            <person name="Qian W."/>
            <person name="Fan W."/>
        </authorList>
    </citation>
    <scope>NUCLEOTIDE SEQUENCE [LARGE SCALE GENOMIC DNA]</scope>
    <source>
        <strain evidence="4">SZHN2017</strain>
        <tissue evidence="4">Muscle</tissue>
    </source>
</reference>
<dbReference type="OrthoDB" id="10031931at2759"/>
<dbReference type="InterPro" id="IPR001315">
    <property type="entry name" value="CARD"/>
</dbReference>
<keyword evidence="5" id="KW-1185">Reference proteome</keyword>
<gene>
    <name evidence="4" type="ORF">C0Q70_09570</name>
</gene>
<evidence type="ECO:0000313" key="4">
    <source>
        <dbReference type="EMBL" id="PVD30306.1"/>
    </source>
</evidence>
<evidence type="ECO:0000313" key="5">
    <source>
        <dbReference type="Proteomes" id="UP000245119"/>
    </source>
</evidence>
<feature type="region of interest" description="Disordered" evidence="2">
    <location>
        <begin position="330"/>
        <end position="388"/>
    </location>
</feature>